<gene>
    <name evidence="1" type="ORF">ACELLULO517_15665</name>
</gene>
<dbReference type="RefSeq" id="WP_227308350.1">
    <property type="nucleotide sequence ID" value="NZ_JAESVA010000005.1"/>
</dbReference>
<dbReference type="AlphaFoldDB" id="A0A964E4H0"/>
<evidence type="ECO:0000313" key="2">
    <source>
        <dbReference type="Proteomes" id="UP000721844"/>
    </source>
</evidence>
<name>A0A964E4H0_9PROT</name>
<protein>
    <submittedName>
        <fullName evidence="1">Uncharacterized protein</fullName>
    </submittedName>
</protein>
<dbReference type="EMBL" id="JAESVA010000005">
    <property type="protein sequence ID" value="MCB8881685.1"/>
    <property type="molecule type" value="Genomic_DNA"/>
</dbReference>
<evidence type="ECO:0000313" key="1">
    <source>
        <dbReference type="EMBL" id="MCB8881685.1"/>
    </source>
</evidence>
<proteinExistence type="predicted"/>
<accession>A0A964E4H0</accession>
<dbReference type="Proteomes" id="UP000721844">
    <property type="component" value="Unassembled WGS sequence"/>
</dbReference>
<comment type="caution">
    <text evidence="1">The sequence shown here is derived from an EMBL/GenBank/DDBJ whole genome shotgun (WGS) entry which is preliminary data.</text>
</comment>
<reference evidence="1 2" key="1">
    <citation type="journal article" date="2021" name="Microorganisms">
        <title>Acidisoma silvae sp. nov. and Acidisomacellulosilytica sp. nov., Two Acidophilic Bacteria Isolated from Decaying Wood, Hydrolyzing Cellulose and Producing Poly-3-hydroxybutyrate.</title>
        <authorList>
            <person name="Mieszkin S."/>
            <person name="Pouder E."/>
            <person name="Uroz S."/>
            <person name="Simon-Colin C."/>
            <person name="Alain K."/>
        </authorList>
    </citation>
    <scope>NUCLEOTIDE SEQUENCE [LARGE SCALE GENOMIC DNA]</scope>
    <source>
        <strain evidence="1 2">HW T5.17</strain>
    </source>
</reference>
<sequence>MKFKILENAATLMYGKRWLDGLSRDLAGTRVKYTGHGLSPRSIKVWRAKDEVPGWVSSSLPMILESAAISAEKTSIAMRAAAKEIASEECA</sequence>
<keyword evidence="2" id="KW-1185">Reference proteome</keyword>
<organism evidence="1 2">
    <name type="scientific">Acidisoma cellulosilyticum</name>
    <dbReference type="NCBI Taxonomy" id="2802395"/>
    <lineage>
        <taxon>Bacteria</taxon>
        <taxon>Pseudomonadati</taxon>
        <taxon>Pseudomonadota</taxon>
        <taxon>Alphaproteobacteria</taxon>
        <taxon>Acetobacterales</taxon>
        <taxon>Acidocellaceae</taxon>
        <taxon>Acidisoma</taxon>
    </lineage>
</organism>